<dbReference type="Pfam" id="PF13561">
    <property type="entry name" value="adh_short_C2"/>
    <property type="match status" value="1"/>
</dbReference>
<dbReference type="PROSITE" id="PS00061">
    <property type="entry name" value="ADH_SHORT"/>
    <property type="match status" value="1"/>
</dbReference>
<dbReference type="InterPro" id="IPR002347">
    <property type="entry name" value="SDR_fam"/>
</dbReference>
<accession>A0A512AP92</accession>
<dbReference type="SUPFAM" id="SSF51735">
    <property type="entry name" value="NAD(P)-binding Rossmann-fold domains"/>
    <property type="match status" value="1"/>
</dbReference>
<reference evidence="2 3" key="1">
    <citation type="submission" date="2019-07" db="EMBL/GenBank/DDBJ databases">
        <title>Whole genome shotgun sequence of Novosphingobium sediminis NBRC 106119.</title>
        <authorList>
            <person name="Hosoyama A."/>
            <person name="Uohara A."/>
            <person name="Ohji S."/>
            <person name="Ichikawa N."/>
        </authorList>
    </citation>
    <scope>NUCLEOTIDE SEQUENCE [LARGE SCALE GENOMIC DNA]</scope>
    <source>
        <strain evidence="2 3">NBRC 106119</strain>
    </source>
</reference>
<dbReference type="PANTHER" id="PTHR42760">
    <property type="entry name" value="SHORT-CHAIN DEHYDROGENASES/REDUCTASES FAMILY MEMBER"/>
    <property type="match status" value="1"/>
</dbReference>
<dbReference type="PRINTS" id="PR00081">
    <property type="entry name" value="GDHRDH"/>
</dbReference>
<dbReference type="NCBIfam" id="NF005559">
    <property type="entry name" value="PRK07231.1"/>
    <property type="match status" value="1"/>
</dbReference>
<dbReference type="InterPro" id="IPR020904">
    <property type="entry name" value="Sc_DH/Rdtase_CS"/>
</dbReference>
<sequence>MPFQGKIAVVTGAGSGMGEATAQLLAARGATVVLAGRSEERIRAAADRIKANGGKAVIRATDVADRADLEGLMEWIGQELGRLDLAVNNAGGHADFKPLHETPADESDWVFDLNLKAVYNGMRAQISLMLRGGGGAIVNNASIFGLKGVAGIAHYVAAKHGVVGLTKAAALDYANSGIRINSVCPGATETPNLLRATGGDAHALDAMIPVGRLGQPVDVARAICWLLSDEAPYVTGANFSVDGGMSAG</sequence>
<evidence type="ECO:0000313" key="2">
    <source>
        <dbReference type="EMBL" id="GEO01529.1"/>
    </source>
</evidence>
<dbReference type="OrthoDB" id="9792355at2"/>
<comment type="similarity">
    <text evidence="1">Belongs to the short-chain dehydrogenases/reductases (SDR) family.</text>
</comment>
<evidence type="ECO:0000256" key="1">
    <source>
        <dbReference type="ARBA" id="ARBA00006484"/>
    </source>
</evidence>
<dbReference type="FunFam" id="3.40.50.720:FF:000084">
    <property type="entry name" value="Short-chain dehydrogenase reductase"/>
    <property type="match status" value="1"/>
</dbReference>
<dbReference type="EMBL" id="BJYR01000023">
    <property type="protein sequence ID" value="GEO01529.1"/>
    <property type="molecule type" value="Genomic_DNA"/>
</dbReference>
<keyword evidence="3" id="KW-1185">Reference proteome</keyword>
<dbReference type="AlphaFoldDB" id="A0A512AP92"/>
<proteinExistence type="inferred from homology"/>
<gene>
    <name evidence="2" type="ORF">NSE01_33610</name>
</gene>
<dbReference type="CDD" id="cd05233">
    <property type="entry name" value="SDR_c"/>
    <property type="match status" value="1"/>
</dbReference>
<organism evidence="2 3">
    <name type="scientific">Novosphingobium sediminis</name>
    <dbReference type="NCBI Taxonomy" id="707214"/>
    <lineage>
        <taxon>Bacteria</taxon>
        <taxon>Pseudomonadati</taxon>
        <taxon>Pseudomonadota</taxon>
        <taxon>Alphaproteobacteria</taxon>
        <taxon>Sphingomonadales</taxon>
        <taxon>Sphingomonadaceae</taxon>
        <taxon>Novosphingobium</taxon>
    </lineage>
</organism>
<dbReference type="PRINTS" id="PR00080">
    <property type="entry name" value="SDRFAMILY"/>
</dbReference>
<dbReference type="Proteomes" id="UP000321464">
    <property type="component" value="Unassembled WGS sequence"/>
</dbReference>
<dbReference type="InterPro" id="IPR036291">
    <property type="entry name" value="NAD(P)-bd_dom_sf"/>
</dbReference>
<evidence type="ECO:0000313" key="3">
    <source>
        <dbReference type="Proteomes" id="UP000321464"/>
    </source>
</evidence>
<dbReference type="GO" id="GO:0016616">
    <property type="term" value="F:oxidoreductase activity, acting on the CH-OH group of donors, NAD or NADP as acceptor"/>
    <property type="evidence" value="ECO:0007669"/>
    <property type="project" value="TreeGrafter"/>
</dbReference>
<protein>
    <submittedName>
        <fullName evidence="2">2,5-dichloro-2,5-cyclohexadiene-1,4-diol dehydrogenase</fullName>
    </submittedName>
</protein>
<name>A0A512AP92_9SPHN</name>
<comment type="caution">
    <text evidence="2">The sequence shown here is derived from an EMBL/GenBank/DDBJ whole genome shotgun (WGS) entry which is preliminary data.</text>
</comment>
<dbReference type="Gene3D" id="3.40.50.720">
    <property type="entry name" value="NAD(P)-binding Rossmann-like Domain"/>
    <property type="match status" value="1"/>
</dbReference>